<dbReference type="Gene3D" id="3.30.565.40">
    <property type="entry name" value="Fervidobacterium nodosum Rt17-B1 like"/>
    <property type="match status" value="1"/>
</dbReference>
<dbReference type="Proteomes" id="UP001289066">
    <property type="component" value="Unassembled WGS sequence"/>
</dbReference>
<dbReference type="RefSeq" id="WP_322413196.1">
    <property type="nucleotide sequence ID" value="NZ_WNVG01000930.1"/>
</dbReference>
<dbReference type="InterPro" id="IPR025303">
    <property type="entry name" value="PdaC"/>
</dbReference>
<feature type="domain" description="Deacetylase PdaC" evidence="2">
    <location>
        <begin position="6"/>
        <end position="94"/>
    </location>
</feature>
<accession>A0AAW9IXP6</accession>
<reference evidence="3" key="1">
    <citation type="submission" date="2019-11" db="EMBL/GenBank/DDBJ databases">
        <title>Characterization of Clostridium perfringens isolates from swine manure treated agricultural soils.</title>
        <authorList>
            <person name="Wushke S.T."/>
        </authorList>
    </citation>
    <scope>NUCLEOTIDE SEQUENCE</scope>
    <source>
        <strain evidence="3">X15</strain>
    </source>
</reference>
<dbReference type="InterPro" id="IPR021729">
    <property type="entry name" value="DUF3298"/>
</dbReference>
<dbReference type="Pfam" id="PF11738">
    <property type="entry name" value="DUF3298"/>
    <property type="match status" value="1"/>
</dbReference>
<dbReference type="EMBL" id="WNVG01000930">
    <property type="protein sequence ID" value="MDZ5034800.1"/>
    <property type="molecule type" value="Genomic_DNA"/>
</dbReference>
<evidence type="ECO:0000313" key="4">
    <source>
        <dbReference type="Proteomes" id="UP001289066"/>
    </source>
</evidence>
<protein>
    <submittedName>
        <fullName evidence="3">DUF4163 domain-containing protein</fullName>
    </submittedName>
</protein>
<dbReference type="AlphaFoldDB" id="A0AAW9IXP6"/>
<evidence type="ECO:0000259" key="2">
    <source>
        <dbReference type="Pfam" id="PF13739"/>
    </source>
</evidence>
<gene>
    <name evidence="3" type="ORF">GNF81_19100</name>
</gene>
<evidence type="ECO:0000259" key="1">
    <source>
        <dbReference type="Pfam" id="PF11738"/>
    </source>
</evidence>
<sequence>LVDKVIKENTNFINIDVEIPQIVGLANKDKEKVINKEILDWTDMWIKDVKDVSQEFNPTIPYQLNARYTLTNDKKILSFFIDYYQFSGGAHGITTRKTYNVDISTGEKLELKDLFKKGYDYKKFINEAIQKEINKNPEYYFTGKDGFNGIKDDQSFYIDNG</sequence>
<feature type="domain" description="DUF3298" evidence="1">
    <location>
        <begin position="112"/>
        <end position="160"/>
    </location>
</feature>
<dbReference type="Gene3D" id="3.90.640.20">
    <property type="entry name" value="Heat-shock cognate protein, ATPase"/>
    <property type="match status" value="1"/>
</dbReference>
<evidence type="ECO:0000313" key="3">
    <source>
        <dbReference type="EMBL" id="MDZ5034800.1"/>
    </source>
</evidence>
<feature type="non-terminal residue" evidence="3">
    <location>
        <position position="1"/>
    </location>
</feature>
<organism evidence="3 4">
    <name type="scientific">Clostridium perfringens</name>
    <dbReference type="NCBI Taxonomy" id="1502"/>
    <lineage>
        <taxon>Bacteria</taxon>
        <taxon>Bacillati</taxon>
        <taxon>Bacillota</taxon>
        <taxon>Clostridia</taxon>
        <taxon>Eubacteriales</taxon>
        <taxon>Clostridiaceae</taxon>
        <taxon>Clostridium</taxon>
    </lineage>
</organism>
<comment type="caution">
    <text evidence="3">The sequence shown here is derived from an EMBL/GenBank/DDBJ whole genome shotgun (WGS) entry which is preliminary data.</text>
</comment>
<dbReference type="Pfam" id="PF13739">
    <property type="entry name" value="PdaC"/>
    <property type="match status" value="1"/>
</dbReference>
<feature type="non-terminal residue" evidence="3">
    <location>
        <position position="161"/>
    </location>
</feature>
<name>A0AAW9IXP6_CLOPF</name>
<proteinExistence type="predicted"/>
<dbReference type="InterPro" id="IPR037126">
    <property type="entry name" value="PdaC/RsiV-like_sf"/>
</dbReference>